<gene>
    <name evidence="4" type="ORF">ACFO8L_00250</name>
</gene>
<accession>A0ABV9E4U2</accession>
<evidence type="ECO:0000259" key="1">
    <source>
        <dbReference type="Pfam" id="PF07848"/>
    </source>
</evidence>
<evidence type="ECO:0000259" key="3">
    <source>
        <dbReference type="Pfam" id="PF20803"/>
    </source>
</evidence>
<dbReference type="EMBL" id="JBHSFN010000001">
    <property type="protein sequence ID" value="MFC4584481.1"/>
    <property type="molecule type" value="Genomic_DNA"/>
</dbReference>
<dbReference type="SUPFAM" id="SSF46785">
    <property type="entry name" value="Winged helix' DNA-binding domain"/>
    <property type="match status" value="1"/>
</dbReference>
<dbReference type="InterPro" id="IPR012906">
    <property type="entry name" value="PaaX-like_N"/>
</dbReference>
<dbReference type="Pfam" id="PF20803">
    <property type="entry name" value="PaaX_M"/>
    <property type="match status" value="1"/>
</dbReference>
<comment type="caution">
    <text evidence="4">The sequence shown here is derived from an EMBL/GenBank/DDBJ whole genome shotgun (WGS) entry which is preliminary data.</text>
</comment>
<feature type="domain" description="Transcriptional repressor PaaX-like central Cas2-like" evidence="3">
    <location>
        <begin position="117"/>
        <end position="192"/>
    </location>
</feature>
<dbReference type="Gene3D" id="3.30.70.2650">
    <property type="match status" value="1"/>
</dbReference>
<dbReference type="RefSeq" id="WP_262841790.1">
    <property type="nucleotide sequence ID" value="NZ_JANZYP010000007.1"/>
</dbReference>
<protein>
    <submittedName>
        <fullName evidence="4">PaaX family transcriptional regulator C-terminal domain-containing protein</fullName>
    </submittedName>
</protein>
<dbReference type="PIRSF" id="PIRSF020623">
    <property type="entry name" value="PaaX"/>
    <property type="match status" value="1"/>
</dbReference>
<dbReference type="Pfam" id="PF08223">
    <property type="entry name" value="PaaX_C"/>
    <property type="match status" value="1"/>
</dbReference>
<dbReference type="PANTHER" id="PTHR30319:SF1">
    <property type="entry name" value="TRANSCRIPTIONAL REPRESSOR PAAX"/>
    <property type="match status" value="1"/>
</dbReference>
<organism evidence="4 5">
    <name type="scientific">Sphaerisporangium corydalis</name>
    <dbReference type="NCBI Taxonomy" id="1441875"/>
    <lineage>
        <taxon>Bacteria</taxon>
        <taxon>Bacillati</taxon>
        <taxon>Actinomycetota</taxon>
        <taxon>Actinomycetes</taxon>
        <taxon>Streptosporangiales</taxon>
        <taxon>Streptosporangiaceae</taxon>
        <taxon>Sphaerisporangium</taxon>
    </lineage>
</organism>
<dbReference type="InterPro" id="IPR048846">
    <property type="entry name" value="PaaX-like_central"/>
</dbReference>
<evidence type="ECO:0000259" key="2">
    <source>
        <dbReference type="Pfam" id="PF08223"/>
    </source>
</evidence>
<name>A0ABV9E4U2_9ACTN</name>
<dbReference type="InterPro" id="IPR036390">
    <property type="entry name" value="WH_DNA-bd_sf"/>
</dbReference>
<sequence length="305" mass="34656">MPNIIDERDGVAAQVQESLPGPGLRSQSVMFTFLGDHVYGHPLCVFSGSFIEVFARVGVSEEATRSTLSRMVARGLLRRQRHGRRVYFGLTLRTVEILKDGRRRIWHTGVVNDVPGDRWTLIGFSLPESWQRQRHELRSRLIWAGFGPLQNGLWISPAEVDVEAVVRDLDLGPDANVKVFSAEPREPTDMERVIRDAYDLDGLGGRYRDFLDRWDRADPMPEAPDHLARSLVMLTEWLRIIRTDPRLPVRYLPRGWPAGRAQRVCHTLHERFRDEARAIAARLMDTVPDTAGPAGQDGDSRHTLA</sequence>
<keyword evidence="5" id="KW-1185">Reference proteome</keyword>
<dbReference type="InterPro" id="IPR013225">
    <property type="entry name" value="PaaX_C"/>
</dbReference>
<proteinExistence type="predicted"/>
<dbReference type="Pfam" id="PF07848">
    <property type="entry name" value="PaaX"/>
    <property type="match status" value="1"/>
</dbReference>
<dbReference type="InterPro" id="IPR036388">
    <property type="entry name" value="WH-like_DNA-bd_sf"/>
</dbReference>
<dbReference type="Gene3D" id="1.20.58.1460">
    <property type="match status" value="1"/>
</dbReference>
<dbReference type="PANTHER" id="PTHR30319">
    <property type="entry name" value="PHENYLACETIC ACID REGULATOR-RELATED TRANSCRIPTIONAL REPRESSOR"/>
    <property type="match status" value="1"/>
</dbReference>
<dbReference type="Gene3D" id="1.10.10.10">
    <property type="entry name" value="Winged helix-like DNA-binding domain superfamily/Winged helix DNA-binding domain"/>
    <property type="match status" value="1"/>
</dbReference>
<evidence type="ECO:0000313" key="4">
    <source>
        <dbReference type="EMBL" id="MFC4584481.1"/>
    </source>
</evidence>
<feature type="domain" description="Transcriptional repressor PaaX-like N-terminal" evidence="1">
    <location>
        <begin position="25"/>
        <end position="91"/>
    </location>
</feature>
<reference evidence="5" key="1">
    <citation type="journal article" date="2019" name="Int. J. Syst. Evol. Microbiol.">
        <title>The Global Catalogue of Microorganisms (GCM) 10K type strain sequencing project: providing services to taxonomists for standard genome sequencing and annotation.</title>
        <authorList>
            <consortium name="The Broad Institute Genomics Platform"/>
            <consortium name="The Broad Institute Genome Sequencing Center for Infectious Disease"/>
            <person name="Wu L."/>
            <person name="Ma J."/>
        </authorList>
    </citation>
    <scope>NUCLEOTIDE SEQUENCE [LARGE SCALE GENOMIC DNA]</scope>
    <source>
        <strain evidence="5">CCUG 49560</strain>
    </source>
</reference>
<dbReference type="InterPro" id="IPR011965">
    <property type="entry name" value="PaaX_trns_reg"/>
</dbReference>
<evidence type="ECO:0000313" key="5">
    <source>
        <dbReference type="Proteomes" id="UP001595891"/>
    </source>
</evidence>
<dbReference type="Proteomes" id="UP001595891">
    <property type="component" value="Unassembled WGS sequence"/>
</dbReference>
<feature type="domain" description="Transcriptional repressor PaaX-like C-terminal" evidence="2">
    <location>
        <begin position="198"/>
        <end position="281"/>
    </location>
</feature>